<evidence type="ECO:0000313" key="3">
    <source>
        <dbReference type="Proteomes" id="UP001362899"/>
    </source>
</evidence>
<organism evidence="2 3">
    <name type="scientific">Starmerella bacillaris</name>
    <name type="common">Yeast</name>
    <name type="synonym">Candida zemplinina</name>
    <dbReference type="NCBI Taxonomy" id="1247836"/>
    <lineage>
        <taxon>Eukaryota</taxon>
        <taxon>Fungi</taxon>
        <taxon>Dikarya</taxon>
        <taxon>Ascomycota</taxon>
        <taxon>Saccharomycotina</taxon>
        <taxon>Dipodascomycetes</taxon>
        <taxon>Dipodascales</taxon>
        <taxon>Trichomonascaceae</taxon>
        <taxon>Starmerella</taxon>
    </lineage>
</organism>
<name>A0AAV5RM50_STABA</name>
<feature type="compositionally biased region" description="Basic and acidic residues" evidence="1">
    <location>
        <begin position="181"/>
        <end position="198"/>
    </location>
</feature>
<keyword evidence="3" id="KW-1185">Reference proteome</keyword>
<feature type="compositionally biased region" description="Basic residues" evidence="1">
    <location>
        <begin position="261"/>
        <end position="270"/>
    </location>
</feature>
<feature type="region of interest" description="Disordered" evidence="1">
    <location>
        <begin position="179"/>
        <end position="216"/>
    </location>
</feature>
<feature type="compositionally biased region" description="Basic and acidic residues" evidence="1">
    <location>
        <begin position="35"/>
        <end position="44"/>
    </location>
</feature>
<feature type="region of interest" description="Disordered" evidence="1">
    <location>
        <begin position="253"/>
        <end position="281"/>
    </location>
</feature>
<dbReference type="EMBL" id="BTGC01000008">
    <property type="protein sequence ID" value="GMM52505.1"/>
    <property type="molecule type" value="Genomic_DNA"/>
</dbReference>
<gene>
    <name evidence="2" type="ORF">DASB73_034680</name>
</gene>
<accession>A0AAV5RM50</accession>
<protein>
    <submittedName>
        <fullName evidence="2">Uncharacterized protein</fullName>
    </submittedName>
</protein>
<evidence type="ECO:0000313" key="2">
    <source>
        <dbReference type="EMBL" id="GMM52505.1"/>
    </source>
</evidence>
<comment type="caution">
    <text evidence="2">The sequence shown here is derived from an EMBL/GenBank/DDBJ whole genome shotgun (WGS) entry which is preliminary data.</text>
</comment>
<sequence>MKHIQSHLDHSKRSTRTAEGGHKKHAKKRVISPLELHEPYKSSESDPPLGLSKNIRLNSSDLSRFVDHRTSSHNHSGFKGAKGYEESKIYKGFEGSKGTKGIKCYKGTKGIKGIKVAKGTKDSKDTVGYKGCKGTSDIFCKDSAKFKERTDSKGSTVFKGSKFTGPRFLLDKSNTVKKIRNPKELGNHRIRNVDESRSKKLSKSTKSLDSSDSLESLESIESLDSLEELETHEALKALKELKRREAKIDQENRSSIVYMHGNKKQRKQHYRYSDSDSSYSDQSDYYTYAESEVSEIAGDGTKSSADDYELEELKFPEIEPRKFGPRGVAKAVYASSTATIGWLYKTFYETPHKLYSQAAPQQRNLGKAGFKAPKAAVRYIK</sequence>
<dbReference type="Proteomes" id="UP001362899">
    <property type="component" value="Unassembled WGS sequence"/>
</dbReference>
<evidence type="ECO:0000256" key="1">
    <source>
        <dbReference type="SAM" id="MobiDB-lite"/>
    </source>
</evidence>
<dbReference type="AlphaFoldDB" id="A0AAV5RM50"/>
<reference evidence="2 3" key="1">
    <citation type="journal article" date="2023" name="Elife">
        <title>Identification of key yeast species and microbe-microbe interactions impacting larval growth of Drosophila in the wild.</title>
        <authorList>
            <person name="Mure A."/>
            <person name="Sugiura Y."/>
            <person name="Maeda R."/>
            <person name="Honda K."/>
            <person name="Sakurai N."/>
            <person name="Takahashi Y."/>
            <person name="Watada M."/>
            <person name="Katoh T."/>
            <person name="Gotoh A."/>
            <person name="Gotoh Y."/>
            <person name="Taniguchi I."/>
            <person name="Nakamura K."/>
            <person name="Hayashi T."/>
            <person name="Katayama T."/>
            <person name="Uemura T."/>
            <person name="Hattori Y."/>
        </authorList>
    </citation>
    <scope>NUCLEOTIDE SEQUENCE [LARGE SCALE GENOMIC DNA]</scope>
    <source>
        <strain evidence="2 3">SB-73</strain>
    </source>
</reference>
<feature type="compositionally biased region" description="Basic and acidic residues" evidence="1">
    <location>
        <begin position="1"/>
        <end position="12"/>
    </location>
</feature>
<feature type="region of interest" description="Disordered" evidence="1">
    <location>
        <begin position="1"/>
        <end position="54"/>
    </location>
</feature>
<proteinExistence type="predicted"/>
<feature type="compositionally biased region" description="Low complexity" evidence="1">
    <location>
        <begin position="204"/>
        <end position="216"/>
    </location>
</feature>